<evidence type="ECO:0000313" key="3">
    <source>
        <dbReference type="EMBL" id="CAC5419232.1"/>
    </source>
</evidence>
<keyword evidence="4" id="KW-1185">Reference proteome</keyword>
<evidence type="ECO:0000259" key="2">
    <source>
        <dbReference type="Pfam" id="PF01248"/>
    </source>
</evidence>
<gene>
    <name evidence="3" type="ORF">MCOR_51604</name>
</gene>
<sequence length="159" mass="18086">MTFLENFGIDMDAQRNVNNIGMALKTILLKAKEDGRLVCGVYECAQILQEIPEDIALCLLPEVVDTDDVTANIQHKLVEAYCWENEIEVVKVDNFHKVGKMVCNDKTEEDNKDVGCVLIQNTKADEKTDESANDFINNYYSMLANQTPVYQETKTWKLT</sequence>
<dbReference type="EMBL" id="CACVKT020009003">
    <property type="protein sequence ID" value="CAC5419232.1"/>
    <property type="molecule type" value="Genomic_DNA"/>
</dbReference>
<dbReference type="GO" id="GO:0051726">
    <property type="term" value="P:regulation of cell cycle"/>
    <property type="evidence" value="ECO:0007669"/>
    <property type="project" value="InterPro"/>
</dbReference>
<dbReference type="Gene3D" id="3.30.1330.30">
    <property type="match status" value="1"/>
</dbReference>
<dbReference type="InterPro" id="IPR024824">
    <property type="entry name" value="GADD45"/>
</dbReference>
<dbReference type="Pfam" id="PF01248">
    <property type="entry name" value="Ribosomal_L7Ae"/>
    <property type="match status" value="1"/>
</dbReference>
<dbReference type="Proteomes" id="UP000507470">
    <property type="component" value="Unassembled WGS sequence"/>
</dbReference>
<dbReference type="InterPro" id="IPR029064">
    <property type="entry name" value="Ribosomal_eL30-like_sf"/>
</dbReference>
<dbReference type="OrthoDB" id="5976967at2759"/>
<comment type="similarity">
    <text evidence="1">Belongs to the GADD45 family.</text>
</comment>
<evidence type="ECO:0000313" key="4">
    <source>
        <dbReference type="Proteomes" id="UP000507470"/>
    </source>
</evidence>
<dbReference type="GO" id="GO:0005634">
    <property type="term" value="C:nucleus"/>
    <property type="evidence" value="ECO:0007669"/>
    <property type="project" value="InterPro"/>
</dbReference>
<reference evidence="3 4" key="1">
    <citation type="submission" date="2020-06" db="EMBL/GenBank/DDBJ databases">
        <authorList>
            <person name="Li R."/>
            <person name="Bekaert M."/>
        </authorList>
    </citation>
    <scope>NUCLEOTIDE SEQUENCE [LARGE SCALE GENOMIC DNA]</scope>
    <source>
        <strain evidence="4">wild</strain>
    </source>
</reference>
<feature type="domain" description="Ribosomal protein eL8/eL30/eS12/Gadd45" evidence="2">
    <location>
        <begin position="23"/>
        <end position="102"/>
    </location>
</feature>
<dbReference type="GO" id="GO:0005737">
    <property type="term" value="C:cytoplasm"/>
    <property type="evidence" value="ECO:0007669"/>
    <property type="project" value="TreeGrafter"/>
</dbReference>
<evidence type="ECO:0000256" key="1">
    <source>
        <dbReference type="ARBA" id="ARBA00007361"/>
    </source>
</evidence>
<accession>A0A6J8EHN9</accession>
<organism evidence="3 4">
    <name type="scientific">Mytilus coruscus</name>
    <name type="common">Sea mussel</name>
    <dbReference type="NCBI Taxonomy" id="42192"/>
    <lineage>
        <taxon>Eukaryota</taxon>
        <taxon>Metazoa</taxon>
        <taxon>Spiralia</taxon>
        <taxon>Lophotrochozoa</taxon>
        <taxon>Mollusca</taxon>
        <taxon>Bivalvia</taxon>
        <taxon>Autobranchia</taxon>
        <taxon>Pteriomorphia</taxon>
        <taxon>Mytilida</taxon>
        <taxon>Mytiloidea</taxon>
        <taxon>Mytilidae</taxon>
        <taxon>Mytilinae</taxon>
        <taxon>Mytilus</taxon>
    </lineage>
</organism>
<dbReference type="InterPro" id="IPR004038">
    <property type="entry name" value="Ribosomal_eL8/eL30/eS12/Gad45"/>
</dbReference>
<dbReference type="AlphaFoldDB" id="A0A6J8EHN9"/>
<dbReference type="PANTHER" id="PTHR10411:SF8">
    <property type="entry name" value="FI09246P"/>
    <property type="match status" value="1"/>
</dbReference>
<proteinExistence type="inferred from homology"/>
<protein>
    <submittedName>
        <fullName evidence="3">GADD45</fullName>
    </submittedName>
</protein>
<dbReference type="SUPFAM" id="SSF55315">
    <property type="entry name" value="L30e-like"/>
    <property type="match status" value="1"/>
</dbReference>
<name>A0A6J8EHN9_MYTCO</name>
<dbReference type="PANTHER" id="PTHR10411">
    <property type="entry name" value="GROWTH ARREST AND DNA DAMAGE-INDUCIBLE PROTEIN GADD45"/>
    <property type="match status" value="1"/>
</dbReference>